<dbReference type="PANTHER" id="PTHR30372:SF4">
    <property type="entry name" value="LIPID-A-DISACCHARIDE SYNTHASE, MITOCHONDRIAL-RELATED"/>
    <property type="match status" value="1"/>
</dbReference>
<reference evidence="12" key="1">
    <citation type="submission" date="2019-02" db="EMBL/GenBank/DDBJ databases">
        <authorList>
            <person name="Gruber-Vodicka R. H."/>
            <person name="Seah K. B. B."/>
        </authorList>
    </citation>
    <scope>NUCLEOTIDE SEQUENCE</scope>
    <source>
        <strain evidence="12">BECK_S312</strain>
        <strain evidence="13">BECK_S426</strain>
    </source>
</reference>
<evidence type="ECO:0000256" key="4">
    <source>
        <dbReference type="ARBA" id="ARBA00020902"/>
    </source>
</evidence>
<keyword evidence="5 11" id="KW-0444">Lipid biosynthesis</keyword>
<evidence type="ECO:0000256" key="8">
    <source>
        <dbReference type="ARBA" id="ARBA00022679"/>
    </source>
</evidence>
<dbReference type="HAMAP" id="MF_00392">
    <property type="entry name" value="LpxB"/>
    <property type="match status" value="1"/>
</dbReference>
<dbReference type="Pfam" id="PF02684">
    <property type="entry name" value="LpxB"/>
    <property type="match status" value="1"/>
</dbReference>
<dbReference type="NCBIfam" id="TIGR00215">
    <property type="entry name" value="lpxB"/>
    <property type="match status" value="1"/>
</dbReference>
<evidence type="ECO:0000256" key="1">
    <source>
        <dbReference type="ARBA" id="ARBA00002056"/>
    </source>
</evidence>
<dbReference type="SUPFAM" id="SSF53756">
    <property type="entry name" value="UDP-Glycosyltransferase/glycogen phosphorylase"/>
    <property type="match status" value="1"/>
</dbReference>
<sequence length="390" mass="43386">MTNPLRIAIVAGEPSGDLLGAGLLRALARHRPHIRIEGIGGPQMMAAGCRSLYPMERLAVAGLSEVLIRLPEILLIRTRLFRHLRRNPPDVFIGIDAPDFNLSLERKLRRNGIPVVHYVSPTIWAWRGYRIKKIARSVDSMLTLFPFETEIYLKNQIPARFVGHPLADAIPEKPDRQEARRELSLPQSARIIALLPGSRLNEVKAMAALMIQTARRLRERRPDLHFVVPLIDVITRDHFHQVLAQEGIDLPITIIDGRSRVAMTAADAVLVAVGTATLEALLLQRPMVIALRVSPLTYHIGKALATVPWAGLPNLLAKRPLVPEFIQHDATPENLANALLAILDNPRETEIQREFKKIGAMLRQGADESAANAVLERLAGTIGTEIMPRR</sequence>
<evidence type="ECO:0000256" key="3">
    <source>
        <dbReference type="ARBA" id="ARBA00012687"/>
    </source>
</evidence>
<accession>A0A450VUB6</accession>
<evidence type="ECO:0000313" key="12">
    <source>
        <dbReference type="EMBL" id="VFK08286.1"/>
    </source>
</evidence>
<dbReference type="GO" id="GO:0008915">
    <property type="term" value="F:lipid-A-disaccharide synthase activity"/>
    <property type="evidence" value="ECO:0007669"/>
    <property type="project" value="UniProtKB-UniRule"/>
</dbReference>
<dbReference type="UniPathway" id="UPA00973"/>
<comment type="function">
    <text evidence="1 11">Condensation of UDP-2,3-diacylglucosamine and 2,3-diacylglucosamine-1-phosphate to form lipid A disaccharide, a precursor of lipid A, a phosphorylated glycolipid that anchors the lipopolysaccharide to the outer membrane of the cell.</text>
</comment>
<evidence type="ECO:0000256" key="7">
    <source>
        <dbReference type="ARBA" id="ARBA00022676"/>
    </source>
</evidence>
<dbReference type="GO" id="GO:0009245">
    <property type="term" value="P:lipid A biosynthetic process"/>
    <property type="evidence" value="ECO:0007669"/>
    <property type="project" value="UniProtKB-UniRule"/>
</dbReference>
<dbReference type="GO" id="GO:0016020">
    <property type="term" value="C:membrane"/>
    <property type="evidence" value="ECO:0007669"/>
    <property type="project" value="GOC"/>
</dbReference>
<gene>
    <name evidence="11" type="primary">lpxB</name>
    <name evidence="12" type="ORF">BECKLPF1236A_GA0070988_1001522</name>
    <name evidence="13" type="ORF">BECKLPF1236C_GA0070990_1001024</name>
</gene>
<evidence type="ECO:0000256" key="2">
    <source>
        <dbReference type="ARBA" id="ARBA00007868"/>
    </source>
</evidence>
<dbReference type="PANTHER" id="PTHR30372">
    <property type="entry name" value="LIPID-A-DISACCHARIDE SYNTHASE"/>
    <property type="match status" value="1"/>
</dbReference>
<keyword evidence="7 11" id="KW-0328">Glycosyltransferase</keyword>
<keyword evidence="6 11" id="KW-0441">Lipid A biosynthesis</keyword>
<name>A0A450VUB6_9GAMM</name>
<dbReference type="Gene3D" id="3.40.50.2000">
    <property type="entry name" value="Glycogen Phosphorylase B"/>
    <property type="match status" value="1"/>
</dbReference>
<protein>
    <recommendedName>
        <fullName evidence="4 11">Lipid-A-disaccharide synthase</fullName>
        <ecNumber evidence="3 11">2.4.1.182</ecNumber>
    </recommendedName>
</protein>
<dbReference type="GO" id="GO:0005543">
    <property type="term" value="F:phospholipid binding"/>
    <property type="evidence" value="ECO:0007669"/>
    <property type="project" value="TreeGrafter"/>
</dbReference>
<keyword evidence="8 11" id="KW-0808">Transferase</keyword>
<evidence type="ECO:0000256" key="10">
    <source>
        <dbReference type="ARBA" id="ARBA00048975"/>
    </source>
</evidence>
<proteinExistence type="inferred from homology"/>
<evidence type="ECO:0000256" key="11">
    <source>
        <dbReference type="HAMAP-Rule" id="MF_00392"/>
    </source>
</evidence>
<dbReference type="InterPro" id="IPR003835">
    <property type="entry name" value="Glyco_trans_19"/>
</dbReference>
<dbReference type="EC" id="2.4.1.182" evidence="3 11"/>
<keyword evidence="9 11" id="KW-0443">Lipid metabolism</keyword>
<evidence type="ECO:0000256" key="6">
    <source>
        <dbReference type="ARBA" id="ARBA00022556"/>
    </source>
</evidence>
<dbReference type="AlphaFoldDB" id="A0A450VUB6"/>
<evidence type="ECO:0000256" key="5">
    <source>
        <dbReference type="ARBA" id="ARBA00022516"/>
    </source>
</evidence>
<comment type="catalytic activity">
    <reaction evidence="10 11">
        <text>a lipid X + a UDP-2-N,3-O-bis[(3R)-3-hydroxyacyl]-alpha-D-glucosamine = a lipid A disaccharide + UDP + H(+)</text>
        <dbReference type="Rhea" id="RHEA:67828"/>
        <dbReference type="ChEBI" id="CHEBI:15378"/>
        <dbReference type="ChEBI" id="CHEBI:58223"/>
        <dbReference type="ChEBI" id="CHEBI:137748"/>
        <dbReference type="ChEBI" id="CHEBI:176338"/>
        <dbReference type="ChEBI" id="CHEBI:176343"/>
        <dbReference type="EC" id="2.4.1.182"/>
    </reaction>
</comment>
<dbReference type="EMBL" id="CAADFM010000015">
    <property type="protein sequence ID" value="VFK08286.1"/>
    <property type="molecule type" value="Genomic_DNA"/>
</dbReference>
<dbReference type="EMBL" id="CAADFP010000010">
    <property type="protein sequence ID" value="VFK24131.1"/>
    <property type="molecule type" value="Genomic_DNA"/>
</dbReference>
<organism evidence="12">
    <name type="scientific">Candidatus Kentrum sp. LPFa</name>
    <dbReference type="NCBI Taxonomy" id="2126335"/>
    <lineage>
        <taxon>Bacteria</taxon>
        <taxon>Pseudomonadati</taxon>
        <taxon>Pseudomonadota</taxon>
        <taxon>Gammaproteobacteria</taxon>
        <taxon>Candidatus Kentrum</taxon>
    </lineage>
</organism>
<evidence type="ECO:0000256" key="9">
    <source>
        <dbReference type="ARBA" id="ARBA00023098"/>
    </source>
</evidence>
<comment type="similarity">
    <text evidence="2 11">Belongs to the LpxB family.</text>
</comment>
<comment type="pathway">
    <text evidence="11">Bacterial outer membrane biogenesis; LPS lipid A biosynthesis.</text>
</comment>
<evidence type="ECO:0000313" key="13">
    <source>
        <dbReference type="EMBL" id="VFK24131.1"/>
    </source>
</evidence>